<feature type="transmembrane region" description="Helical" evidence="1">
    <location>
        <begin position="47"/>
        <end position="67"/>
    </location>
</feature>
<name>A0A8X6MEL2_NEPPI</name>
<keyword evidence="1" id="KW-0472">Membrane</keyword>
<accession>A0A8X6MEL2</accession>
<protein>
    <submittedName>
        <fullName evidence="2">Uncharacterized protein</fullName>
    </submittedName>
</protein>
<evidence type="ECO:0000313" key="3">
    <source>
        <dbReference type="Proteomes" id="UP000887013"/>
    </source>
</evidence>
<keyword evidence="1" id="KW-0812">Transmembrane</keyword>
<proteinExistence type="predicted"/>
<gene>
    <name evidence="2" type="ORF">NPIL_585511</name>
</gene>
<evidence type="ECO:0000313" key="2">
    <source>
        <dbReference type="EMBL" id="GFS46534.1"/>
    </source>
</evidence>
<keyword evidence="1" id="KW-1133">Transmembrane helix</keyword>
<dbReference type="AlphaFoldDB" id="A0A8X6MEL2"/>
<organism evidence="2 3">
    <name type="scientific">Nephila pilipes</name>
    <name type="common">Giant wood spider</name>
    <name type="synonym">Nephila maculata</name>
    <dbReference type="NCBI Taxonomy" id="299642"/>
    <lineage>
        <taxon>Eukaryota</taxon>
        <taxon>Metazoa</taxon>
        <taxon>Ecdysozoa</taxon>
        <taxon>Arthropoda</taxon>
        <taxon>Chelicerata</taxon>
        <taxon>Arachnida</taxon>
        <taxon>Araneae</taxon>
        <taxon>Araneomorphae</taxon>
        <taxon>Entelegynae</taxon>
        <taxon>Araneoidea</taxon>
        <taxon>Nephilidae</taxon>
        <taxon>Nephila</taxon>
    </lineage>
</organism>
<evidence type="ECO:0000256" key="1">
    <source>
        <dbReference type="SAM" id="Phobius"/>
    </source>
</evidence>
<reference evidence="2" key="1">
    <citation type="submission" date="2020-08" db="EMBL/GenBank/DDBJ databases">
        <title>Multicomponent nature underlies the extraordinary mechanical properties of spider dragline silk.</title>
        <authorList>
            <person name="Kono N."/>
            <person name="Nakamura H."/>
            <person name="Mori M."/>
            <person name="Yoshida Y."/>
            <person name="Ohtoshi R."/>
            <person name="Malay A.D."/>
            <person name="Moran D.A.P."/>
            <person name="Tomita M."/>
            <person name="Numata K."/>
            <person name="Arakawa K."/>
        </authorList>
    </citation>
    <scope>NUCLEOTIDE SEQUENCE</scope>
</reference>
<keyword evidence="3" id="KW-1185">Reference proteome</keyword>
<dbReference type="EMBL" id="BMAW01044825">
    <property type="protein sequence ID" value="GFS46534.1"/>
    <property type="molecule type" value="Genomic_DNA"/>
</dbReference>
<sequence>MSIRIYLAVATLAFFTKASPLVRMMAFAVPYSMRPPTKEGSSGEIQWFTHFDALVLGFMFCAGMLMWSCGHLLCHYLEGILACVLQKTRRNAKSAVKSYPDCFIQDDGKKLDCFY</sequence>
<dbReference type="Proteomes" id="UP000887013">
    <property type="component" value="Unassembled WGS sequence"/>
</dbReference>
<comment type="caution">
    <text evidence="2">The sequence shown here is derived from an EMBL/GenBank/DDBJ whole genome shotgun (WGS) entry which is preliminary data.</text>
</comment>